<dbReference type="OMA" id="WTYFTST"/>
<dbReference type="GeneTree" id="ENSGT01050000244838"/>
<evidence type="ECO:0000256" key="8">
    <source>
        <dbReference type="ARBA" id="ARBA00023136"/>
    </source>
</evidence>
<name>A0A8C4N6C8_EPTBU</name>
<dbReference type="GO" id="GO:0009922">
    <property type="term" value="F:fatty acid elongase activity"/>
    <property type="evidence" value="ECO:0007669"/>
    <property type="project" value="UniProtKB-EC"/>
</dbReference>
<keyword evidence="7 10" id="KW-0443">Lipid metabolism</keyword>
<feature type="transmembrane region" description="Helical" evidence="10">
    <location>
        <begin position="206"/>
        <end position="224"/>
    </location>
</feature>
<evidence type="ECO:0000256" key="11">
    <source>
        <dbReference type="SAM" id="MobiDB-lite"/>
    </source>
</evidence>
<keyword evidence="8 10" id="KW-0472">Membrane</keyword>
<evidence type="ECO:0000256" key="6">
    <source>
        <dbReference type="ARBA" id="ARBA00022989"/>
    </source>
</evidence>
<dbReference type="Proteomes" id="UP000694388">
    <property type="component" value="Unplaced"/>
</dbReference>
<dbReference type="InterPro" id="IPR002076">
    <property type="entry name" value="ELO_fam"/>
</dbReference>
<evidence type="ECO:0000313" key="13">
    <source>
        <dbReference type="Proteomes" id="UP000694388"/>
    </source>
</evidence>
<evidence type="ECO:0000313" key="12">
    <source>
        <dbReference type="Ensembl" id="ENSEBUP00000002283.1"/>
    </source>
</evidence>
<dbReference type="Pfam" id="PF01151">
    <property type="entry name" value="ELO"/>
    <property type="match status" value="1"/>
</dbReference>
<keyword evidence="5 10" id="KW-0276">Fatty acid metabolism</keyword>
<feature type="transmembrane region" description="Helical" evidence="10">
    <location>
        <begin position="236"/>
        <end position="256"/>
    </location>
</feature>
<evidence type="ECO:0000256" key="2">
    <source>
        <dbReference type="ARBA" id="ARBA00022516"/>
    </source>
</evidence>
<comment type="catalytic activity">
    <reaction evidence="10">
        <text>a very-long-chain acyl-CoA + malonyl-CoA + H(+) = a very-long-chain 3-oxoacyl-CoA + CO2 + CoA</text>
        <dbReference type="Rhea" id="RHEA:32727"/>
        <dbReference type="ChEBI" id="CHEBI:15378"/>
        <dbReference type="ChEBI" id="CHEBI:16526"/>
        <dbReference type="ChEBI" id="CHEBI:57287"/>
        <dbReference type="ChEBI" id="CHEBI:57384"/>
        <dbReference type="ChEBI" id="CHEBI:90725"/>
        <dbReference type="ChEBI" id="CHEBI:90736"/>
        <dbReference type="EC" id="2.3.1.199"/>
    </reaction>
</comment>
<feature type="transmembrane region" description="Helical" evidence="10">
    <location>
        <begin position="172"/>
        <end position="194"/>
    </location>
</feature>
<dbReference type="GO" id="GO:0005789">
    <property type="term" value="C:endoplasmic reticulum membrane"/>
    <property type="evidence" value="ECO:0007669"/>
    <property type="project" value="TreeGrafter"/>
</dbReference>
<dbReference type="Ensembl" id="ENSEBUT00000002634.1">
    <property type="protein sequence ID" value="ENSEBUP00000002283.1"/>
    <property type="gene ID" value="ENSEBUG00000001795.1"/>
</dbReference>
<evidence type="ECO:0000256" key="7">
    <source>
        <dbReference type="ARBA" id="ARBA00023098"/>
    </source>
</evidence>
<evidence type="ECO:0000256" key="10">
    <source>
        <dbReference type="RuleBase" id="RU361115"/>
    </source>
</evidence>
<dbReference type="InterPro" id="IPR030457">
    <property type="entry name" value="ELO_CS"/>
</dbReference>
<keyword evidence="9 10" id="KW-0275">Fatty acid biosynthesis</keyword>
<comment type="subcellular location">
    <subcellularLocation>
        <location evidence="1">Membrane</location>
        <topology evidence="1">Multi-pass membrane protein</topology>
    </subcellularLocation>
</comment>
<dbReference type="PROSITE" id="PS01188">
    <property type="entry name" value="ELO"/>
    <property type="match status" value="1"/>
</dbReference>
<dbReference type="PANTHER" id="PTHR11157">
    <property type="entry name" value="FATTY ACID ACYL TRANSFERASE-RELATED"/>
    <property type="match status" value="1"/>
</dbReference>
<evidence type="ECO:0000256" key="5">
    <source>
        <dbReference type="ARBA" id="ARBA00022832"/>
    </source>
</evidence>
<sequence>MDVTTKYISEGMAFYKWALAFADKRVADWPLMQSPIPTLCISLLYLLFVWLGPRLMHGHDAFQLRGLLVVYNFAVLLLNLYIASELFMAARAANYSYVCQPVSYTNDINEMRIAAALWWYYISKGVEYVDTVLFVLRKKFGHVSFLHVYHHVTMFMLWWIGLKWVAGGQSFFGAHLNAAIHVIMYTYYGLSALGPAFHKYLWWKKYLTILQLIQFHISIGHTAYSLYVDCPFPKWMHWSLMVYSASFIVLFGEFYYRTYQVNKRSGGHPEQGRIKHMAVNGGPAHLVVSPSQPRTESSKHDGTSHGSKLNGQEGPAQESGGRRRRHRGKGKKD</sequence>
<feature type="region of interest" description="Disordered" evidence="11">
    <location>
        <begin position="285"/>
        <end position="333"/>
    </location>
</feature>
<keyword evidence="3 10" id="KW-0808">Transferase</keyword>
<keyword evidence="2 10" id="KW-0444">Lipid biosynthesis</keyword>
<dbReference type="EC" id="2.3.1.199" evidence="10"/>
<dbReference type="PANTHER" id="PTHR11157:SF12">
    <property type="entry name" value="ELONGATION OF VERY LONG CHAIN FATTY ACIDS PROTEIN 4"/>
    <property type="match status" value="1"/>
</dbReference>
<reference evidence="12" key="1">
    <citation type="submission" date="2025-08" db="UniProtKB">
        <authorList>
            <consortium name="Ensembl"/>
        </authorList>
    </citation>
    <scope>IDENTIFICATION</scope>
</reference>
<comment type="similarity">
    <text evidence="10">Belongs to the ELO family.</text>
</comment>
<reference evidence="12" key="2">
    <citation type="submission" date="2025-09" db="UniProtKB">
        <authorList>
            <consortium name="Ensembl"/>
        </authorList>
    </citation>
    <scope>IDENTIFICATION</scope>
</reference>
<evidence type="ECO:0000256" key="9">
    <source>
        <dbReference type="ARBA" id="ARBA00023160"/>
    </source>
</evidence>
<dbReference type="GO" id="GO:0030148">
    <property type="term" value="P:sphingolipid biosynthetic process"/>
    <property type="evidence" value="ECO:0007669"/>
    <property type="project" value="TreeGrafter"/>
</dbReference>
<organism evidence="12 13">
    <name type="scientific">Eptatretus burgeri</name>
    <name type="common">Inshore hagfish</name>
    <dbReference type="NCBI Taxonomy" id="7764"/>
    <lineage>
        <taxon>Eukaryota</taxon>
        <taxon>Metazoa</taxon>
        <taxon>Chordata</taxon>
        <taxon>Craniata</taxon>
        <taxon>Vertebrata</taxon>
        <taxon>Cyclostomata</taxon>
        <taxon>Myxini</taxon>
        <taxon>Myxiniformes</taxon>
        <taxon>Myxinidae</taxon>
        <taxon>Eptatretinae</taxon>
        <taxon>Eptatretus</taxon>
    </lineage>
</organism>
<evidence type="ECO:0000256" key="1">
    <source>
        <dbReference type="ARBA" id="ARBA00004141"/>
    </source>
</evidence>
<accession>A0A8C4N6C8</accession>
<evidence type="ECO:0000256" key="3">
    <source>
        <dbReference type="ARBA" id="ARBA00022679"/>
    </source>
</evidence>
<feature type="compositionally biased region" description="Basic residues" evidence="11">
    <location>
        <begin position="322"/>
        <end position="333"/>
    </location>
</feature>
<keyword evidence="13" id="KW-1185">Reference proteome</keyword>
<keyword evidence="4 10" id="KW-0812">Transmembrane</keyword>
<proteinExistence type="inferred from homology"/>
<dbReference type="GO" id="GO:0019367">
    <property type="term" value="P:fatty acid elongation, saturated fatty acid"/>
    <property type="evidence" value="ECO:0007669"/>
    <property type="project" value="TreeGrafter"/>
</dbReference>
<feature type="transmembrane region" description="Helical" evidence="10">
    <location>
        <begin position="64"/>
        <end position="82"/>
    </location>
</feature>
<dbReference type="GO" id="GO:0042761">
    <property type="term" value="P:very long-chain fatty acid biosynthetic process"/>
    <property type="evidence" value="ECO:0007669"/>
    <property type="project" value="TreeGrafter"/>
</dbReference>
<protein>
    <recommendedName>
        <fullName evidence="10">Elongation of very long chain fatty acids protein</fullName>
        <ecNumber evidence="10">2.3.1.199</ecNumber>
    </recommendedName>
    <alternativeName>
        <fullName evidence="10">Very-long-chain 3-oxoacyl-CoA synthase</fullName>
    </alternativeName>
</protein>
<evidence type="ECO:0000256" key="4">
    <source>
        <dbReference type="ARBA" id="ARBA00022692"/>
    </source>
</evidence>
<keyword evidence="6 10" id="KW-1133">Transmembrane helix</keyword>
<dbReference type="AlphaFoldDB" id="A0A8C4N6C8"/>
<dbReference type="GO" id="GO:0034625">
    <property type="term" value="P:fatty acid elongation, monounsaturated fatty acid"/>
    <property type="evidence" value="ECO:0007669"/>
    <property type="project" value="TreeGrafter"/>
</dbReference>
<dbReference type="GO" id="GO:0034626">
    <property type="term" value="P:fatty acid elongation, polyunsaturated fatty acid"/>
    <property type="evidence" value="ECO:0007669"/>
    <property type="project" value="TreeGrafter"/>
</dbReference>
<feature type="transmembrane region" description="Helical" evidence="10">
    <location>
        <begin position="148"/>
        <end position="166"/>
    </location>
</feature>
<feature type="transmembrane region" description="Helical" evidence="10">
    <location>
        <begin position="34"/>
        <end position="52"/>
    </location>
</feature>